<evidence type="ECO:0000256" key="1">
    <source>
        <dbReference type="ARBA" id="ARBA00010688"/>
    </source>
</evidence>
<sequence>MANKKFDLVTFGRSSIDLYSQNIGADFIEIKGFDAFVGGSPLNIAVGASRLGASVSLITGVGDDKIGEFILNFLKKQNVNTDTIAKIKAARSSAVVLGIEPPDRFPLVFYRDNAADSQVTIDDVIAAHVGDYRILEISATALNIEPSRSAVFYAVEQAIENNTEVVLDIDFRADQWKDVRSFGLMVRALLPKVKIAIGTEEEILAATLESASQVSIEHQQISAPQIKGDIEESIQKIIHAGPEILIVKRGAKGASIYHKDGWKKDVPGFPVEILNILGAGDAFASGFIFGYLRGWDLYKSCRLGNACGAWVVQKPGCANDMPYYDELMAFVDSRGGLMGNEKETIQHH</sequence>
<evidence type="ECO:0000256" key="5">
    <source>
        <dbReference type="ARBA" id="ARBA00022840"/>
    </source>
</evidence>
<keyword evidence="5" id="KW-0067">ATP-binding</keyword>
<dbReference type="NCBIfam" id="TIGR04382">
    <property type="entry name" value="myo_inos_iolC_N"/>
    <property type="match status" value="1"/>
</dbReference>
<reference evidence="7" key="1">
    <citation type="submission" date="2022-01" db="EMBL/GenBank/DDBJ databases">
        <authorList>
            <person name="Jo J.-H."/>
            <person name="Im W.-T."/>
        </authorList>
    </citation>
    <scope>NUCLEOTIDE SEQUENCE</scope>
    <source>
        <strain evidence="7">NA20</strain>
    </source>
</reference>
<dbReference type="InterPro" id="IPR023314">
    <property type="entry name" value="Myo_inos_IolC-like_sf"/>
</dbReference>
<dbReference type="InterPro" id="IPR029056">
    <property type="entry name" value="Ribokinase-like"/>
</dbReference>
<dbReference type="EMBL" id="JAKLTR010000002">
    <property type="protein sequence ID" value="MCG2613231.1"/>
    <property type="molecule type" value="Genomic_DNA"/>
</dbReference>
<dbReference type="InterPro" id="IPR050306">
    <property type="entry name" value="PfkB_Carbo_kinase"/>
</dbReference>
<keyword evidence="8" id="KW-1185">Reference proteome</keyword>
<evidence type="ECO:0000313" key="8">
    <source>
        <dbReference type="Proteomes" id="UP001165367"/>
    </source>
</evidence>
<dbReference type="Pfam" id="PF00294">
    <property type="entry name" value="PfkB"/>
    <property type="match status" value="1"/>
</dbReference>
<evidence type="ECO:0000256" key="3">
    <source>
        <dbReference type="ARBA" id="ARBA00022741"/>
    </source>
</evidence>
<dbReference type="Gene3D" id="2.20.150.10">
    <property type="entry name" value="putative 5-dehydro-2- deoxygluconokinase"/>
    <property type="match status" value="1"/>
</dbReference>
<dbReference type="InterPro" id="IPR011611">
    <property type="entry name" value="PfkB_dom"/>
</dbReference>
<dbReference type="InterPro" id="IPR030830">
    <property type="entry name" value="Myo_inos_IolC"/>
</dbReference>
<dbReference type="Proteomes" id="UP001165367">
    <property type="component" value="Unassembled WGS sequence"/>
</dbReference>
<dbReference type="EC" id="2.7.1.92" evidence="7"/>
<proteinExistence type="inferred from homology"/>
<evidence type="ECO:0000259" key="6">
    <source>
        <dbReference type="Pfam" id="PF00294"/>
    </source>
</evidence>
<keyword evidence="4" id="KW-0418">Kinase</keyword>
<comment type="caution">
    <text evidence="7">The sequence shown here is derived from an EMBL/GenBank/DDBJ whole genome shotgun (WGS) entry which is preliminary data.</text>
</comment>
<organism evidence="7 8">
    <name type="scientific">Terrimonas ginsenosidimutans</name>
    <dbReference type="NCBI Taxonomy" id="2908004"/>
    <lineage>
        <taxon>Bacteria</taxon>
        <taxon>Pseudomonadati</taxon>
        <taxon>Bacteroidota</taxon>
        <taxon>Chitinophagia</taxon>
        <taxon>Chitinophagales</taxon>
        <taxon>Chitinophagaceae</taxon>
        <taxon>Terrimonas</taxon>
    </lineage>
</organism>
<accession>A0ABS9KLN1</accession>
<evidence type="ECO:0000256" key="2">
    <source>
        <dbReference type="ARBA" id="ARBA00022679"/>
    </source>
</evidence>
<dbReference type="CDD" id="cd01166">
    <property type="entry name" value="KdgK"/>
    <property type="match status" value="1"/>
</dbReference>
<keyword evidence="3" id="KW-0547">Nucleotide-binding</keyword>
<evidence type="ECO:0000256" key="4">
    <source>
        <dbReference type="ARBA" id="ARBA00022777"/>
    </source>
</evidence>
<dbReference type="GO" id="GO:0047590">
    <property type="term" value="F:5-dehydro-2-deoxygluconokinase activity"/>
    <property type="evidence" value="ECO:0007669"/>
    <property type="project" value="UniProtKB-EC"/>
</dbReference>
<comment type="similarity">
    <text evidence="1">Belongs to the carbohydrate kinase PfkB family.</text>
</comment>
<feature type="domain" description="Carbohydrate kinase PfkB" evidence="6">
    <location>
        <begin position="7"/>
        <end position="322"/>
    </location>
</feature>
<dbReference type="RefSeq" id="WP_237868460.1">
    <property type="nucleotide sequence ID" value="NZ_JAKLTR010000002.1"/>
</dbReference>
<keyword evidence="2 7" id="KW-0808">Transferase</keyword>
<dbReference type="Gene3D" id="3.40.1190.20">
    <property type="match status" value="1"/>
</dbReference>
<name>A0ABS9KLN1_9BACT</name>
<protein>
    <submittedName>
        <fullName evidence="7">5-dehydro-2-deoxygluconokinase</fullName>
        <ecNumber evidence="7">2.7.1.92</ecNumber>
    </submittedName>
</protein>
<evidence type="ECO:0000313" key="7">
    <source>
        <dbReference type="EMBL" id="MCG2613231.1"/>
    </source>
</evidence>
<dbReference type="PANTHER" id="PTHR43085:SF49">
    <property type="entry name" value="5-DEHYDRO-2-DEOXYGLUCONOKINASE"/>
    <property type="match status" value="1"/>
</dbReference>
<dbReference type="PANTHER" id="PTHR43085">
    <property type="entry name" value="HEXOKINASE FAMILY MEMBER"/>
    <property type="match status" value="1"/>
</dbReference>
<gene>
    <name evidence="7" type="primary">iolC</name>
    <name evidence="7" type="ORF">LZZ85_03030</name>
</gene>
<dbReference type="SUPFAM" id="SSF53613">
    <property type="entry name" value="Ribokinase-like"/>
    <property type="match status" value="1"/>
</dbReference>